<evidence type="ECO:0000313" key="2">
    <source>
        <dbReference type="EMBL" id="RCJ08365.1"/>
    </source>
</evidence>
<sequence length="164" mass="18135">MRASKVVCATAAALLLGTAPLLHAQILAAHPKPPEIHQSAGIRYVSGGNGHESVRKMQAIAGQFNVRLSFQDPSEGSPVSGVTLILVNEQGKRLLRLVSDGPLVYLKLPHGRYYLTVIYQDADLDQWITAEAEPMDLTFLFNLIHLDQDWLHARTRMPQYPTPT</sequence>
<protein>
    <recommendedName>
        <fullName evidence="4">Carboxypeptidase regulatory-like domain-containing protein</fullName>
    </recommendedName>
</protein>
<name>A0A367PMY2_CUPNE</name>
<proteinExistence type="predicted"/>
<dbReference type="Proteomes" id="UP000253501">
    <property type="component" value="Unassembled WGS sequence"/>
</dbReference>
<dbReference type="AlphaFoldDB" id="A0A367PMY2"/>
<keyword evidence="1" id="KW-0732">Signal</keyword>
<feature type="chain" id="PRO_5016768437" description="Carboxypeptidase regulatory-like domain-containing protein" evidence="1">
    <location>
        <begin position="25"/>
        <end position="164"/>
    </location>
</feature>
<dbReference type="EMBL" id="QDHA01000025">
    <property type="protein sequence ID" value="RCJ08365.1"/>
    <property type="molecule type" value="Genomic_DNA"/>
</dbReference>
<comment type="caution">
    <text evidence="2">The sequence shown here is derived from an EMBL/GenBank/DDBJ whole genome shotgun (WGS) entry which is preliminary data.</text>
</comment>
<evidence type="ECO:0000256" key="1">
    <source>
        <dbReference type="SAM" id="SignalP"/>
    </source>
</evidence>
<evidence type="ECO:0000313" key="3">
    <source>
        <dbReference type="Proteomes" id="UP000253501"/>
    </source>
</evidence>
<feature type="signal peptide" evidence="1">
    <location>
        <begin position="1"/>
        <end position="24"/>
    </location>
</feature>
<reference evidence="2 3" key="1">
    <citation type="submission" date="2018-04" db="EMBL/GenBank/DDBJ databases">
        <title>Cupriavidus necator CR12 genome sequencing and assembly.</title>
        <authorList>
            <person name="Ben Fekih I."/>
            <person name="Mazhar H.S."/>
            <person name="Bello S.K."/>
            <person name="Rensing C."/>
        </authorList>
    </citation>
    <scope>NUCLEOTIDE SEQUENCE [LARGE SCALE GENOMIC DNA]</scope>
    <source>
        <strain evidence="2 3">CR12</strain>
    </source>
</reference>
<organism evidence="2 3">
    <name type="scientific">Cupriavidus necator</name>
    <name type="common">Alcaligenes eutrophus</name>
    <name type="synonym">Ralstonia eutropha</name>
    <dbReference type="NCBI Taxonomy" id="106590"/>
    <lineage>
        <taxon>Bacteria</taxon>
        <taxon>Pseudomonadati</taxon>
        <taxon>Pseudomonadota</taxon>
        <taxon>Betaproteobacteria</taxon>
        <taxon>Burkholderiales</taxon>
        <taxon>Burkholderiaceae</taxon>
        <taxon>Cupriavidus</taxon>
    </lineage>
</organism>
<evidence type="ECO:0008006" key="4">
    <source>
        <dbReference type="Google" id="ProtNLM"/>
    </source>
</evidence>
<accession>A0A367PMY2</accession>
<gene>
    <name evidence="2" type="ORF">DDK22_11385</name>
</gene>